<feature type="compositionally biased region" description="Polar residues" evidence="1">
    <location>
        <begin position="768"/>
        <end position="780"/>
    </location>
</feature>
<dbReference type="Proteomes" id="UP001199106">
    <property type="component" value="Unassembled WGS sequence"/>
</dbReference>
<feature type="region of interest" description="Disordered" evidence="1">
    <location>
        <begin position="28"/>
        <end position="172"/>
    </location>
</feature>
<dbReference type="InterPro" id="IPR001810">
    <property type="entry name" value="F-box_dom"/>
</dbReference>
<reference evidence="3" key="1">
    <citation type="submission" date="2021-07" db="EMBL/GenBank/DDBJ databases">
        <title>Genome Resource of American Ginseng Black Spot Pathogen Alternaria panax.</title>
        <authorList>
            <person name="Qiu C."/>
            <person name="Wang W."/>
            <person name="Liu Z."/>
        </authorList>
    </citation>
    <scope>NUCLEOTIDE SEQUENCE</scope>
    <source>
        <strain evidence="3">BNCC115425</strain>
    </source>
</reference>
<organism evidence="3 4">
    <name type="scientific">Alternaria panax</name>
    <dbReference type="NCBI Taxonomy" id="48097"/>
    <lineage>
        <taxon>Eukaryota</taxon>
        <taxon>Fungi</taxon>
        <taxon>Dikarya</taxon>
        <taxon>Ascomycota</taxon>
        <taxon>Pezizomycotina</taxon>
        <taxon>Dothideomycetes</taxon>
        <taxon>Pleosporomycetidae</taxon>
        <taxon>Pleosporales</taxon>
        <taxon>Pleosporineae</taxon>
        <taxon>Pleosporaceae</taxon>
        <taxon>Alternaria</taxon>
        <taxon>Alternaria sect. Panax</taxon>
    </lineage>
</organism>
<gene>
    <name evidence="3" type="ORF">G6011_04298</name>
</gene>
<name>A0AAD4IGZ3_9PLEO</name>
<accession>A0AAD4IGZ3</accession>
<evidence type="ECO:0000256" key="1">
    <source>
        <dbReference type="SAM" id="MobiDB-lite"/>
    </source>
</evidence>
<dbReference type="AlphaFoldDB" id="A0AAD4IGZ3"/>
<feature type="domain" description="F-box" evidence="2">
    <location>
        <begin position="354"/>
        <end position="400"/>
    </location>
</feature>
<proteinExistence type="predicted"/>
<keyword evidence="4" id="KW-1185">Reference proteome</keyword>
<dbReference type="EMBL" id="JAANER010000002">
    <property type="protein sequence ID" value="KAG9194263.1"/>
    <property type="molecule type" value="Genomic_DNA"/>
</dbReference>
<dbReference type="PROSITE" id="PS50181">
    <property type="entry name" value="FBOX"/>
    <property type="match status" value="1"/>
</dbReference>
<feature type="compositionally biased region" description="Acidic residues" evidence="1">
    <location>
        <begin position="55"/>
        <end position="71"/>
    </location>
</feature>
<feature type="compositionally biased region" description="Basic and acidic residues" evidence="1">
    <location>
        <begin position="981"/>
        <end position="995"/>
    </location>
</feature>
<evidence type="ECO:0000313" key="3">
    <source>
        <dbReference type="EMBL" id="KAG9194263.1"/>
    </source>
</evidence>
<dbReference type="SUPFAM" id="SSF81383">
    <property type="entry name" value="F-box domain"/>
    <property type="match status" value="1"/>
</dbReference>
<feature type="compositionally biased region" description="Acidic residues" evidence="1">
    <location>
        <begin position="135"/>
        <end position="144"/>
    </location>
</feature>
<feature type="region of interest" description="Disordered" evidence="1">
    <location>
        <begin position="981"/>
        <end position="1002"/>
    </location>
</feature>
<dbReference type="InterPro" id="IPR036047">
    <property type="entry name" value="F-box-like_dom_sf"/>
</dbReference>
<sequence length="1002" mass="111910">MGSFDCYCILCAVTLNIGTVVIGSRKGKDLRKRERNVDKGKRRRAGGGNHRSEVESEDDDSGAEDAPDDEAINERLIELQEQAEDDADSDFEDEDKSHSSSSSEDAESIVSNDSDLPAGSFEITDVALRPRTPEPEPEPNDSMDSDSWSQASDLSLEGGGVPHNDSGDFDEEDSFDPRLIRLEDLLWLNRSRALALNHESDRDYSKAYFSGRGLYGGLGGFDVKKPGRDPNDPGESSLNVTAYDGEENMAFPFHEACFNILANSIGPEKGSKVDKDVMREVIRAQLVDQRPVLDIDYKLTMAQEQFWINVPGEEYAVCDPGPRSSLREEIQGLLPASILDTASEASDLSNKVRNDPTHVFPYDILLEIIGYMDTEDMLSFMKASYHVNSYTREAAFWKHMIRVRILPWFDELGHFVENTSTDALDYKGLFLWISALTRPELGNQGPFMHIVNRRRIWGCCQPLASLYKRMVGPVKPAQPMDSEEAKAIMDSSVCLSMLMTMYPSPDDSEVEAAQFIHAWYEIGHRSCILDTYWRRESSSNVFLVGISITLGGQKRLFGSAEGVLGRPLHIEHGEWIKQIICHVDEIDMININQDRSTYRGPEDARPFETAYIRSLQIRMTSGRQKFVVNNSRSSTRKPLLVADGMYMVGLTGQIAPNGAISRLGLLQAPKPQSTSTAQLRYNTDQQLSWKQHAMRLPYKPSKTRSSHYPIWSHPSYHHELFPVSTLISPFDPPEDMMSHDIFLWDSTPIVVFQPVGATMHSLPGQPSDGGSTKGSASSIPSPLPGTEASSVNMTFPSYQFRSGSEIVGISPGPHNVYGGRGRGVGYEGPVPAQHPRWTLGMKPLREALTEMWKELYKNNVRQFGQPQNQQNGTFGSYDHKDIAVFPLDSESITEVHVEHQYRALKFVTQSGRVGCFGVPGCKDWWVRKAVKGERFVGISTCFGSLGGWSQTAMMWSHWKLSRVGVVFERVDEEGHVVSKDKQKVSKGKTSQEGKIEVVTTEG</sequence>
<feature type="compositionally biased region" description="Low complexity" evidence="1">
    <location>
        <begin position="99"/>
        <end position="111"/>
    </location>
</feature>
<comment type="caution">
    <text evidence="3">The sequence shown here is derived from an EMBL/GenBank/DDBJ whole genome shotgun (WGS) entry which is preliminary data.</text>
</comment>
<protein>
    <recommendedName>
        <fullName evidence="2">F-box domain-containing protein</fullName>
    </recommendedName>
</protein>
<feature type="region of interest" description="Disordered" evidence="1">
    <location>
        <begin position="760"/>
        <end position="787"/>
    </location>
</feature>
<evidence type="ECO:0000313" key="4">
    <source>
        <dbReference type="Proteomes" id="UP001199106"/>
    </source>
</evidence>
<feature type="compositionally biased region" description="Acidic residues" evidence="1">
    <location>
        <begin position="81"/>
        <end position="94"/>
    </location>
</feature>
<evidence type="ECO:0000259" key="2">
    <source>
        <dbReference type="PROSITE" id="PS50181"/>
    </source>
</evidence>